<evidence type="ECO:0000313" key="2">
    <source>
        <dbReference type="Proteomes" id="UP000272136"/>
    </source>
</evidence>
<dbReference type="InterPro" id="IPR023214">
    <property type="entry name" value="HAD_sf"/>
</dbReference>
<dbReference type="EMBL" id="CP033137">
    <property type="protein sequence ID" value="AYO14208.1"/>
    <property type="molecule type" value="Genomic_DNA"/>
</dbReference>
<dbReference type="Proteomes" id="UP000272136">
    <property type="component" value="Chromosome 1"/>
</dbReference>
<dbReference type="SUPFAM" id="SSF56784">
    <property type="entry name" value="HAD-like"/>
    <property type="match status" value="1"/>
</dbReference>
<dbReference type="InterPro" id="IPR004446">
    <property type="entry name" value="Heptose_bisP_phosphatase"/>
</dbReference>
<protein>
    <submittedName>
        <fullName evidence="1">Uncharacterized protein</fullName>
    </submittedName>
</protein>
<dbReference type="PANTHER" id="PTHR42891">
    <property type="entry name" value="D-GLYCERO-BETA-D-MANNO-HEPTOSE-1,7-BISPHOSPHATE 7-PHOSPHATASE"/>
    <property type="match status" value="1"/>
</dbReference>
<accession>A0ABM6ZFL6</accession>
<dbReference type="InterPro" id="IPR036412">
    <property type="entry name" value="HAD-like_sf"/>
</dbReference>
<keyword evidence="2" id="KW-1185">Reference proteome</keyword>
<sequence>MFVMSSANTIGHPKNLVSRQINRVYLGGELTEEVSLQLLNDMVIGVFGFLPDREAIQFCPHAIDGECDCRKPAGGMLKRIIAHFGVEPASTVFVGDRLKDKIVAESASCGFIWVHDLVNGSSKS</sequence>
<reference evidence="1 2" key="1">
    <citation type="submission" date="2018-10" db="EMBL/GenBank/DDBJ databases">
        <title>Whole Genome of Vibrio owensii strain 170502, isolated from Acute Hepatopancreatic Necrosis Disease (AHPND) shrimp.</title>
        <authorList>
            <person name="Yan M."/>
            <person name="Wang X."/>
            <person name="Wang Y."/>
        </authorList>
    </citation>
    <scope>NUCLEOTIDE SEQUENCE [LARGE SCALE GENOMIC DNA]</scope>
    <source>
        <strain evidence="1 2">1700302</strain>
    </source>
</reference>
<gene>
    <name evidence="1" type="ORF">D0812_07205</name>
</gene>
<dbReference type="Pfam" id="PF13242">
    <property type="entry name" value="Hydrolase_like"/>
    <property type="match status" value="1"/>
</dbReference>
<dbReference type="PANTHER" id="PTHR42891:SF1">
    <property type="entry name" value="D-GLYCERO-BETA-D-MANNO-HEPTOSE-1,7-BISPHOSPHATE 7-PHOSPHATASE"/>
    <property type="match status" value="1"/>
</dbReference>
<organism evidence="1 2">
    <name type="scientific">Vibrio owensii</name>
    <dbReference type="NCBI Taxonomy" id="696485"/>
    <lineage>
        <taxon>Bacteria</taxon>
        <taxon>Pseudomonadati</taxon>
        <taxon>Pseudomonadota</taxon>
        <taxon>Gammaproteobacteria</taxon>
        <taxon>Vibrionales</taxon>
        <taxon>Vibrionaceae</taxon>
        <taxon>Vibrio</taxon>
    </lineage>
</organism>
<dbReference type="Gene3D" id="3.40.50.1000">
    <property type="entry name" value="HAD superfamily/HAD-like"/>
    <property type="match status" value="1"/>
</dbReference>
<name>A0ABM6ZFL6_9VIBR</name>
<evidence type="ECO:0000313" key="1">
    <source>
        <dbReference type="EMBL" id="AYO14208.1"/>
    </source>
</evidence>
<proteinExistence type="predicted"/>